<name>A0A841FIV3_9ACTN</name>
<sequence length="209" mass="21434">MRWLTLAAVVAPPLVLAGIGVSHPHELSAASAPWWTNMHIILAAVFPLLAVGHWVLLRGIGGPLAWASRIAAFLYIGYYGALDALAGVGTGTLVQDGLSAGGGHHAPDGRDPAITSLFVVGNDLGYFGAYCFVAAGVLTAVVLYRGVGARAIPGGVVLVAASALFSQKHIYWPLGVISQLGLAAGFGLLAWALPVAREEAPVRQAVAVA</sequence>
<evidence type="ECO:0000313" key="2">
    <source>
        <dbReference type="EMBL" id="MBB6035804.1"/>
    </source>
</evidence>
<organism evidence="2 3">
    <name type="scientific">Phytomonospora endophytica</name>
    <dbReference type="NCBI Taxonomy" id="714109"/>
    <lineage>
        <taxon>Bacteria</taxon>
        <taxon>Bacillati</taxon>
        <taxon>Actinomycetota</taxon>
        <taxon>Actinomycetes</taxon>
        <taxon>Micromonosporales</taxon>
        <taxon>Micromonosporaceae</taxon>
        <taxon>Phytomonospora</taxon>
    </lineage>
</organism>
<dbReference type="EMBL" id="JACHGT010000007">
    <property type="protein sequence ID" value="MBB6035804.1"/>
    <property type="molecule type" value="Genomic_DNA"/>
</dbReference>
<evidence type="ECO:0000256" key="1">
    <source>
        <dbReference type="SAM" id="Phobius"/>
    </source>
</evidence>
<keyword evidence="1" id="KW-1133">Transmembrane helix</keyword>
<feature type="transmembrane region" description="Helical" evidence="1">
    <location>
        <begin position="64"/>
        <end position="81"/>
    </location>
</feature>
<gene>
    <name evidence="2" type="ORF">HNR73_003668</name>
</gene>
<dbReference type="Proteomes" id="UP000548476">
    <property type="component" value="Unassembled WGS sequence"/>
</dbReference>
<protein>
    <submittedName>
        <fullName evidence="2">Uncharacterized protein</fullName>
    </submittedName>
</protein>
<dbReference type="AlphaFoldDB" id="A0A841FIV3"/>
<evidence type="ECO:0000313" key="3">
    <source>
        <dbReference type="Proteomes" id="UP000548476"/>
    </source>
</evidence>
<feature type="transmembrane region" description="Helical" evidence="1">
    <location>
        <begin position="124"/>
        <end position="144"/>
    </location>
</feature>
<accession>A0A841FIV3</accession>
<feature type="transmembrane region" description="Helical" evidence="1">
    <location>
        <begin position="39"/>
        <end position="57"/>
    </location>
</feature>
<keyword evidence="1" id="KW-0472">Membrane</keyword>
<keyword evidence="3" id="KW-1185">Reference proteome</keyword>
<comment type="caution">
    <text evidence="2">The sequence shown here is derived from an EMBL/GenBank/DDBJ whole genome shotgun (WGS) entry which is preliminary data.</text>
</comment>
<proteinExistence type="predicted"/>
<feature type="transmembrane region" description="Helical" evidence="1">
    <location>
        <begin position="176"/>
        <end position="196"/>
    </location>
</feature>
<keyword evidence="1" id="KW-0812">Transmembrane</keyword>
<reference evidence="2 3" key="1">
    <citation type="submission" date="2020-08" db="EMBL/GenBank/DDBJ databases">
        <title>Genomic Encyclopedia of Type Strains, Phase IV (KMG-IV): sequencing the most valuable type-strain genomes for metagenomic binning, comparative biology and taxonomic classification.</title>
        <authorList>
            <person name="Goeker M."/>
        </authorList>
    </citation>
    <scope>NUCLEOTIDE SEQUENCE [LARGE SCALE GENOMIC DNA]</scope>
    <source>
        <strain evidence="2 3">YIM 65646</strain>
    </source>
</reference>
<dbReference type="RefSeq" id="WP_184788641.1">
    <property type="nucleotide sequence ID" value="NZ_BONT01000075.1"/>
</dbReference>